<evidence type="ECO:0000313" key="4">
    <source>
        <dbReference type="Proteomes" id="UP000239425"/>
    </source>
</evidence>
<dbReference type="InterPro" id="IPR043519">
    <property type="entry name" value="NT_sf"/>
</dbReference>
<reference evidence="3 4" key="1">
    <citation type="submission" date="2017-11" db="EMBL/GenBank/DDBJ databases">
        <title>Comparative genomic analysis of Holospora spp., intranuclear symbionts of paramecia.</title>
        <authorList>
            <person name="Garushyants S.K."/>
            <person name="Beliavskaya A."/>
            <person name="Malko D.B."/>
            <person name="Logacheva M.D."/>
            <person name="Rautian M.S."/>
            <person name="Gelfand M.S."/>
        </authorList>
    </citation>
    <scope>NUCLEOTIDE SEQUENCE [LARGE SCALE GENOMIC DNA]</scope>
    <source>
        <strain evidence="4">02AZ16</strain>
    </source>
</reference>
<dbReference type="OrthoDB" id="9814648at2"/>
<sequence length="236" mass="27123">MTITFEPLNELHFLLLLKWLETSHVKKWWDQDVAYTMELMKEKYSSYVKDYKLEGSAQKPIQAFIIYSDQNPVGYIQICNAYDFPRRKPLLGLPSNLGAFDIFIGEEEVLKQGLGSKAIVQFLKLHGNQYSYIFADPDINNLFAIKCYEKAGFKKVSERADTGEMWMIKDLSSRNDPLATIQKLIKERYVDAKTVFWAGSVAANQGTDSSDLDLVIVFESLPNAYREAFIYDGWPI</sequence>
<dbReference type="EMBL" id="PHHC01000141">
    <property type="protein sequence ID" value="PPE03066.1"/>
    <property type="molecule type" value="Genomic_DNA"/>
</dbReference>
<gene>
    <name evidence="3" type="ORF">HCUR_01497</name>
</gene>
<feature type="domain" description="N-acetyltransferase" evidence="2">
    <location>
        <begin position="23"/>
        <end position="172"/>
    </location>
</feature>
<comment type="caution">
    <text evidence="3">The sequence shown here is derived from an EMBL/GenBank/DDBJ whole genome shotgun (WGS) entry which is preliminary data.</text>
</comment>
<dbReference type="PROSITE" id="PS51186">
    <property type="entry name" value="GNAT"/>
    <property type="match status" value="1"/>
</dbReference>
<dbReference type="SUPFAM" id="SSF81301">
    <property type="entry name" value="Nucleotidyltransferase"/>
    <property type="match status" value="1"/>
</dbReference>
<dbReference type="GO" id="GO:0046677">
    <property type="term" value="P:response to antibiotic"/>
    <property type="evidence" value="ECO:0007669"/>
    <property type="project" value="UniProtKB-KW"/>
</dbReference>
<name>A0A2S5R6W0_9PROT</name>
<dbReference type="InterPro" id="IPR000182">
    <property type="entry name" value="GNAT_dom"/>
</dbReference>
<organism evidence="3 4">
    <name type="scientific">Holospora curviuscula</name>
    <dbReference type="NCBI Taxonomy" id="1082868"/>
    <lineage>
        <taxon>Bacteria</taxon>
        <taxon>Pseudomonadati</taxon>
        <taxon>Pseudomonadota</taxon>
        <taxon>Alphaproteobacteria</taxon>
        <taxon>Holosporales</taxon>
        <taxon>Holosporaceae</taxon>
        <taxon>Holospora</taxon>
    </lineage>
</organism>
<dbReference type="Gene3D" id="3.30.460.10">
    <property type="entry name" value="Beta Polymerase, domain 2"/>
    <property type="match status" value="1"/>
</dbReference>
<dbReference type="PANTHER" id="PTHR31438:SF1">
    <property type="entry name" value="LYSINE N-ACYLTRANSFERASE C17G9.06C-RELATED"/>
    <property type="match status" value="1"/>
</dbReference>
<keyword evidence="1" id="KW-0046">Antibiotic resistance</keyword>
<keyword evidence="4" id="KW-1185">Reference proteome</keyword>
<dbReference type="InterPro" id="IPR016181">
    <property type="entry name" value="Acyl_CoA_acyltransferase"/>
</dbReference>
<dbReference type="Pfam" id="PF13523">
    <property type="entry name" value="Acetyltransf_8"/>
    <property type="match status" value="1"/>
</dbReference>
<keyword evidence="3" id="KW-0808">Transferase</keyword>
<evidence type="ECO:0000256" key="1">
    <source>
        <dbReference type="ARBA" id="ARBA00023251"/>
    </source>
</evidence>
<dbReference type="SUPFAM" id="SSF55729">
    <property type="entry name" value="Acyl-CoA N-acyltransferases (Nat)"/>
    <property type="match status" value="1"/>
</dbReference>
<dbReference type="PANTHER" id="PTHR31438">
    <property type="entry name" value="LYSINE N-ACYLTRANSFERASE C17G9.06C-RELATED"/>
    <property type="match status" value="1"/>
</dbReference>
<dbReference type="Proteomes" id="UP000239425">
    <property type="component" value="Unassembled WGS sequence"/>
</dbReference>
<evidence type="ECO:0000259" key="2">
    <source>
        <dbReference type="PROSITE" id="PS51186"/>
    </source>
</evidence>
<protein>
    <submittedName>
        <fullName evidence="3">Aminoglycoside N(6')-acetyltransferase type 1</fullName>
    </submittedName>
</protein>
<dbReference type="GO" id="GO:0016410">
    <property type="term" value="F:N-acyltransferase activity"/>
    <property type="evidence" value="ECO:0007669"/>
    <property type="project" value="TreeGrafter"/>
</dbReference>
<accession>A0A2S5R6W0</accession>
<evidence type="ECO:0000313" key="3">
    <source>
        <dbReference type="EMBL" id="PPE03066.1"/>
    </source>
</evidence>
<dbReference type="Gene3D" id="3.40.630.30">
    <property type="match status" value="1"/>
</dbReference>
<proteinExistence type="predicted"/>
<dbReference type="AlphaFoldDB" id="A0A2S5R6W0"/>